<protein>
    <submittedName>
        <fullName evidence="1">Collagenase family protease</fullName>
    </submittedName>
</protein>
<dbReference type="GO" id="GO:0008233">
    <property type="term" value="F:peptidase activity"/>
    <property type="evidence" value="ECO:0007669"/>
    <property type="project" value="UniProtKB-KW"/>
</dbReference>
<gene>
    <name evidence="1" type="ORF">BTN85_0489</name>
</gene>
<dbReference type="PANTHER" id="PTHR30217">
    <property type="entry name" value="PEPTIDASE U32 FAMILY"/>
    <property type="match status" value="1"/>
</dbReference>
<comment type="caution">
    <text evidence="1">The sequence shown here is derived from an EMBL/GenBank/DDBJ whole genome shotgun (WGS) entry which is preliminary data.</text>
</comment>
<dbReference type="GO" id="GO:0006508">
    <property type="term" value="P:proteolysis"/>
    <property type="evidence" value="ECO:0007669"/>
    <property type="project" value="UniProtKB-KW"/>
</dbReference>
<evidence type="ECO:0000313" key="2">
    <source>
        <dbReference type="Proteomes" id="UP000185744"/>
    </source>
</evidence>
<proteinExistence type="predicted"/>
<dbReference type="PANTHER" id="PTHR30217:SF10">
    <property type="entry name" value="23S RRNA 5-HYDROXYCYTIDINE C2501 SYNTHASE"/>
    <property type="match status" value="1"/>
</dbReference>
<dbReference type="EMBL" id="MSDW01000001">
    <property type="protein sequence ID" value="OKY78011.1"/>
    <property type="molecule type" value="Genomic_DNA"/>
</dbReference>
<keyword evidence="1" id="KW-0378">Hydrolase</keyword>
<dbReference type="InterPro" id="IPR051454">
    <property type="entry name" value="RNA/ubiquinone_mod_enzymes"/>
</dbReference>
<dbReference type="STRING" id="1903181.BTN85_0489"/>
<accession>A0A1Q6DUG0</accession>
<reference evidence="1" key="1">
    <citation type="submission" date="2016-12" db="EMBL/GenBank/DDBJ databases">
        <title>Discovery of methanogenic haloarchaea.</title>
        <authorList>
            <person name="Sorokin D.Y."/>
            <person name="Makarova K.S."/>
            <person name="Abbas B."/>
            <person name="Ferrer M."/>
            <person name="Golyshin P.N."/>
        </authorList>
    </citation>
    <scope>NUCLEOTIDE SEQUENCE [LARGE SCALE GENOMIC DNA]</scope>
    <source>
        <strain evidence="1">HMET1</strain>
    </source>
</reference>
<organism evidence="1 2">
    <name type="scientific">Methanohalarchaeum thermophilum</name>
    <dbReference type="NCBI Taxonomy" id="1903181"/>
    <lineage>
        <taxon>Archaea</taxon>
        <taxon>Methanobacteriati</taxon>
        <taxon>Methanobacteriota</taxon>
        <taxon>Methanonatronarchaeia</taxon>
        <taxon>Methanonatronarchaeales</taxon>
        <taxon>Methanonatronarchaeaceae</taxon>
        <taxon>Candidatus Methanohalarchaeum</taxon>
    </lineage>
</organism>
<dbReference type="InParanoid" id="A0A1Q6DUG0"/>
<keyword evidence="1" id="KW-0645">Protease</keyword>
<sequence>MISLDFSVPYNNDLETLNEVLDLKERSGSKVVEVYLSSPQEYAGSARITPETDLDEFEEVVHKIKDAGLKVNLLLNSTCGGSYWYSEGTIESKLGYLEDMHERHGLDAVTVANPIYIEKINDRLPDLEICTSVLGEVDSLQRARLFERAGADVITPDVNINRDLDKLKRISSEIDAKLKLMVNEGCLYKCPNRKFHFNYISHKSRELGKTEDDPFFGDCFNVIKNDLSQLLKSCWIRPEDLREYTEITDLFKIVGRARPKSMVLRTLKAYMDGEWDKNLLDIMSSSLYNFSLETGAYIDNTELEDFFEHIKSCEYKCEDCGYCSDLINKLIEFEVLTEEKKDDLDISSLNSRRGNV</sequence>
<dbReference type="Pfam" id="PF01136">
    <property type="entry name" value="Peptidase_U32"/>
    <property type="match status" value="1"/>
</dbReference>
<keyword evidence="2" id="KW-1185">Reference proteome</keyword>
<dbReference type="Proteomes" id="UP000185744">
    <property type="component" value="Unassembled WGS sequence"/>
</dbReference>
<dbReference type="InterPro" id="IPR001539">
    <property type="entry name" value="Peptidase_U32"/>
</dbReference>
<dbReference type="AlphaFoldDB" id="A0A1Q6DUG0"/>
<name>A0A1Q6DUG0_METT1</name>
<evidence type="ECO:0000313" key="1">
    <source>
        <dbReference type="EMBL" id="OKY78011.1"/>
    </source>
</evidence>